<evidence type="ECO:0000313" key="3">
    <source>
        <dbReference type="Proteomes" id="UP000010411"/>
    </source>
</evidence>
<feature type="region of interest" description="Disordered" evidence="1">
    <location>
        <begin position="1"/>
        <end position="37"/>
    </location>
</feature>
<keyword evidence="3" id="KW-1185">Reference proteome</keyword>
<gene>
    <name evidence="2" type="ORF">STRIP9103_07316</name>
</gene>
<comment type="caution">
    <text evidence="2">The sequence shown here is derived from an EMBL/GenBank/DDBJ whole genome shotgun (WGS) entry which is preliminary data.</text>
</comment>
<evidence type="ECO:0000256" key="1">
    <source>
        <dbReference type="SAM" id="MobiDB-lite"/>
    </source>
</evidence>
<evidence type="ECO:0000313" key="2">
    <source>
        <dbReference type="EMBL" id="EKX67774.1"/>
    </source>
</evidence>
<sequence length="37" mass="4274">MLETPLALFGDTSRAYTCHPPRPTHRPRRSTARPARR</sequence>
<name>L1L4T1_9ACTN</name>
<protein>
    <submittedName>
        <fullName evidence="2">Uncharacterized protein</fullName>
    </submittedName>
</protein>
<organism evidence="2 3">
    <name type="scientific">Streptomyces ipomoeae 91-03</name>
    <dbReference type="NCBI Taxonomy" id="698759"/>
    <lineage>
        <taxon>Bacteria</taxon>
        <taxon>Bacillati</taxon>
        <taxon>Actinomycetota</taxon>
        <taxon>Actinomycetes</taxon>
        <taxon>Kitasatosporales</taxon>
        <taxon>Streptomycetaceae</taxon>
        <taxon>Streptomyces</taxon>
    </lineage>
</organism>
<dbReference type="AlphaFoldDB" id="L1L4T1"/>
<proteinExistence type="predicted"/>
<dbReference type="Proteomes" id="UP000010411">
    <property type="component" value="Unassembled WGS sequence"/>
</dbReference>
<dbReference type="EMBL" id="AEJC01000120">
    <property type="protein sequence ID" value="EKX67774.1"/>
    <property type="molecule type" value="Genomic_DNA"/>
</dbReference>
<accession>L1L4T1</accession>
<feature type="compositionally biased region" description="Basic residues" evidence="1">
    <location>
        <begin position="22"/>
        <end position="37"/>
    </location>
</feature>
<reference evidence="2 3" key="1">
    <citation type="submission" date="2012-11" db="EMBL/GenBank/DDBJ databases">
        <authorList>
            <person name="Huguet-Tapia J.C."/>
            <person name="Durkin A.S."/>
            <person name="Pettis G.S."/>
            <person name="Badger J.H."/>
        </authorList>
    </citation>
    <scope>NUCLEOTIDE SEQUENCE [LARGE SCALE GENOMIC DNA]</scope>
    <source>
        <strain evidence="2 3">91-03</strain>
    </source>
</reference>